<proteinExistence type="predicted"/>
<evidence type="ECO:0008006" key="4">
    <source>
        <dbReference type="Google" id="ProtNLM"/>
    </source>
</evidence>
<sequence>MDIMTASFGKMMGRINEEQKEAVSLPPESLPVSLLPLQSLSHLRAKLPKRRATSKKDGKRLVGSGQRNTKHSKDSLALLTATDTTSDHGALAQGSMAELSTQVTESLRWEGMLEDPQAEEKRLGQYRVNRRQRYITHRESLLKETQDAMRETFPT</sequence>
<accession>A0A3Q3K8L6</accession>
<name>A0A3Q3K8L6_MONAL</name>
<evidence type="ECO:0000313" key="2">
    <source>
        <dbReference type="Ensembl" id="ENSMALP00000025645.1"/>
    </source>
</evidence>
<dbReference type="Ensembl" id="ENSMALT00000026120.1">
    <property type="protein sequence ID" value="ENSMALP00000025645.1"/>
    <property type="gene ID" value="ENSMALG00000017841.1"/>
</dbReference>
<evidence type="ECO:0000256" key="1">
    <source>
        <dbReference type="SAM" id="MobiDB-lite"/>
    </source>
</evidence>
<dbReference type="PANTHER" id="PTHR36474:SF1">
    <property type="entry name" value="PROTEIN LIAT1"/>
    <property type="match status" value="1"/>
</dbReference>
<dbReference type="AlphaFoldDB" id="A0A3Q3K8L6"/>
<reference evidence="2" key="2">
    <citation type="submission" date="2025-09" db="UniProtKB">
        <authorList>
            <consortium name="Ensembl"/>
        </authorList>
    </citation>
    <scope>IDENTIFICATION</scope>
</reference>
<evidence type="ECO:0000313" key="3">
    <source>
        <dbReference type="Proteomes" id="UP000261600"/>
    </source>
</evidence>
<organism evidence="2 3">
    <name type="scientific">Monopterus albus</name>
    <name type="common">Swamp eel</name>
    <dbReference type="NCBI Taxonomy" id="43700"/>
    <lineage>
        <taxon>Eukaryota</taxon>
        <taxon>Metazoa</taxon>
        <taxon>Chordata</taxon>
        <taxon>Craniata</taxon>
        <taxon>Vertebrata</taxon>
        <taxon>Euteleostomi</taxon>
        <taxon>Actinopterygii</taxon>
        <taxon>Neopterygii</taxon>
        <taxon>Teleostei</taxon>
        <taxon>Neoteleostei</taxon>
        <taxon>Acanthomorphata</taxon>
        <taxon>Anabantaria</taxon>
        <taxon>Synbranchiformes</taxon>
        <taxon>Synbranchidae</taxon>
        <taxon>Monopterus</taxon>
    </lineage>
</organism>
<reference evidence="2" key="1">
    <citation type="submission" date="2025-08" db="UniProtKB">
        <authorList>
            <consortium name="Ensembl"/>
        </authorList>
    </citation>
    <scope>IDENTIFICATION</scope>
</reference>
<protein>
    <recommendedName>
        <fullName evidence="4">Protein LIAT1</fullName>
    </recommendedName>
</protein>
<feature type="region of interest" description="Disordered" evidence="1">
    <location>
        <begin position="46"/>
        <end position="81"/>
    </location>
</feature>
<keyword evidence="3" id="KW-1185">Reference proteome</keyword>
<dbReference type="PANTHER" id="PTHR36474">
    <property type="entry name" value="PROTEIN LIAT1"/>
    <property type="match status" value="1"/>
</dbReference>
<dbReference type="Proteomes" id="UP000261600">
    <property type="component" value="Unplaced"/>
</dbReference>
<dbReference type="InterPro" id="IPR038794">
    <property type="entry name" value="LIAT1"/>
</dbReference>
<dbReference type="STRING" id="43700.ENSMALP00000025645"/>